<dbReference type="EMBL" id="JBIRUQ010000001">
    <property type="protein sequence ID" value="MFI1459258.1"/>
    <property type="molecule type" value="Genomic_DNA"/>
</dbReference>
<proteinExistence type="predicted"/>
<dbReference type="GeneID" id="93506473"/>
<evidence type="ECO:0008006" key="4">
    <source>
        <dbReference type="Google" id="ProtNLM"/>
    </source>
</evidence>
<feature type="region of interest" description="Disordered" evidence="1">
    <location>
        <begin position="135"/>
        <end position="350"/>
    </location>
</feature>
<feature type="compositionally biased region" description="Low complexity" evidence="1">
    <location>
        <begin position="249"/>
        <end position="302"/>
    </location>
</feature>
<evidence type="ECO:0000256" key="1">
    <source>
        <dbReference type="SAM" id="MobiDB-lite"/>
    </source>
</evidence>
<name>A0ABW7TDZ9_9NOCA</name>
<evidence type="ECO:0000313" key="3">
    <source>
        <dbReference type="Proteomes" id="UP001611263"/>
    </source>
</evidence>
<feature type="compositionally biased region" description="Polar residues" evidence="1">
    <location>
        <begin position="157"/>
        <end position="169"/>
    </location>
</feature>
<accession>A0ABW7TDZ9</accession>
<comment type="caution">
    <text evidence="2">The sequence shown here is derived from an EMBL/GenBank/DDBJ whole genome shotgun (WGS) entry which is preliminary data.</text>
</comment>
<feature type="compositionally biased region" description="Polar residues" evidence="1">
    <location>
        <begin position="198"/>
        <end position="215"/>
    </location>
</feature>
<feature type="compositionally biased region" description="Low complexity" evidence="1">
    <location>
        <begin position="220"/>
        <end position="241"/>
    </location>
</feature>
<gene>
    <name evidence="2" type="ORF">ACH4WX_00900</name>
</gene>
<organism evidence="2 3">
    <name type="scientific">Nocardia carnea</name>
    <dbReference type="NCBI Taxonomy" id="37328"/>
    <lineage>
        <taxon>Bacteria</taxon>
        <taxon>Bacillati</taxon>
        <taxon>Actinomycetota</taxon>
        <taxon>Actinomycetes</taxon>
        <taxon>Mycobacteriales</taxon>
        <taxon>Nocardiaceae</taxon>
        <taxon>Nocardia</taxon>
    </lineage>
</organism>
<keyword evidence="3" id="KW-1185">Reference proteome</keyword>
<dbReference type="RefSeq" id="WP_231507897.1">
    <property type="nucleotide sequence ID" value="NZ_JBIRUQ010000001.1"/>
</dbReference>
<dbReference type="Proteomes" id="UP001611263">
    <property type="component" value="Unassembled WGS sequence"/>
</dbReference>
<evidence type="ECO:0000313" key="2">
    <source>
        <dbReference type="EMBL" id="MFI1459258.1"/>
    </source>
</evidence>
<protein>
    <recommendedName>
        <fullName evidence="4">PPE domain-containing protein</fullName>
    </recommendedName>
</protein>
<reference evidence="2 3" key="1">
    <citation type="submission" date="2024-10" db="EMBL/GenBank/DDBJ databases">
        <title>The Natural Products Discovery Center: Release of the First 8490 Sequenced Strains for Exploring Actinobacteria Biosynthetic Diversity.</title>
        <authorList>
            <person name="Kalkreuter E."/>
            <person name="Kautsar S.A."/>
            <person name="Yang D."/>
            <person name="Bader C.D."/>
            <person name="Teijaro C.N."/>
            <person name="Fluegel L."/>
            <person name="Davis C.M."/>
            <person name="Simpson J.R."/>
            <person name="Lauterbach L."/>
            <person name="Steele A.D."/>
            <person name="Gui C."/>
            <person name="Meng S."/>
            <person name="Li G."/>
            <person name="Viehrig K."/>
            <person name="Ye F."/>
            <person name="Su P."/>
            <person name="Kiefer A.F."/>
            <person name="Nichols A."/>
            <person name="Cepeda A.J."/>
            <person name="Yan W."/>
            <person name="Fan B."/>
            <person name="Jiang Y."/>
            <person name="Adhikari A."/>
            <person name="Zheng C.-J."/>
            <person name="Schuster L."/>
            <person name="Cowan T.M."/>
            <person name="Smanski M.J."/>
            <person name="Chevrette M.G."/>
            <person name="De Carvalho L.P.S."/>
            <person name="Shen B."/>
        </authorList>
    </citation>
    <scope>NUCLEOTIDE SEQUENCE [LARGE SCALE GENOMIC DNA]</scope>
    <source>
        <strain evidence="2 3">NPDC020568</strain>
    </source>
</reference>
<sequence length="350" mass="34806">MAEAAGQADKYELMRLYWEQGFETFLRSVQASIAQAWSGPAAEQSIQAIRGYIDNHARPVTPALEALSNGINAAASAIVETKNGVGDPLTTDGFKGWLNETFQDSEISERTAAAREAMKNNYVTRFAELDTKIPVIPVPVGPTSTTDIPAPPPGGYNTDTGNPAGTTSSNPNGATPGGTPNGDTPGAPEDPQGETPGDDQTAQPTTTSPGETATSPAGIETPSTTPTVPASTAPAGVTTGPGAPGGTPSGTPGSPGAPEAPGPGRTVQGAPTTGPGAPAGVAAATGAPAAGTRGMSGMPMGAAGAGRGGGQDDESNRSVPDYLINQENTDELLGEIPPTIEGGVIGSNPE</sequence>